<dbReference type="CDD" id="cd07328">
    <property type="entry name" value="M48_Ste24p_like"/>
    <property type="match status" value="1"/>
</dbReference>
<dbReference type="Pfam" id="PF01435">
    <property type="entry name" value="Peptidase_M48"/>
    <property type="match status" value="1"/>
</dbReference>
<gene>
    <name evidence="14" type="ORF">FA014_07555</name>
</gene>
<comment type="caution">
    <text evidence="14">The sequence shown here is derived from an EMBL/GenBank/DDBJ whole genome shotgun (WGS) entry which is preliminary data.</text>
</comment>
<evidence type="ECO:0000259" key="13">
    <source>
        <dbReference type="Pfam" id="PF01435"/>
    </source>
</evidence>
<keyword evidence="10" id="KW-0482">Metalloprotease</keyword>
<feature type="transmembrane region" description="Helical" evidence="12">
    <location>
        <begin position="43"/>
        <end position="63"/>
    </location>
</feature>
<comment type="subcellular location">
    <subcellularLocation>
        <location evidence="2">Cell membrane</location>
        <topology evidence="2">Multi-pass membrane protein</topology>
    </subcellularLocation>
</comment>
<dbReference type="EMBL" id="SZYE01000042">
    <property type="protein sequence ID" value="TKR24137.1"/>
    <property type="molecule type" value="Genomic_DNA"/>
</dbReference>
<dbReference type="GO" id="GO:0046872">
    <property type="term" value="F:metal ion binding"/>
    <property type="evidence" value="ECO:0007669"/>
    <property type="project" value="UniProtKB-KW"/>
</dbReference>
<dbReference type="GO" id="GO:0005886">
    <property type="term" value="C:plasma membrane"/>
    <property type="evidence" value="ECO:0007669"/>
    <property type="project" value="UniProtKB-SubCell"/>
</dbReference>
<dbReference type="RefSeq" id="WP_154729085.1">
    <property type="nucleotide sequence ID" value="NZ_SZYE01000042.1"/>
</dbReference>
<keyword evidence="11 12" id="KW-0472">Membrane</keyword>
<evidence type="ECO:0000256" key="12">
    <source>
        <dbReference type="SAM" id="Phobius"/>
    </source>
</evidence>
<evidence type="ECO:0000256" key="4">
    <source>
        <dbReference type="ARBA" id="ARBA00022670"/>
    </source>
</evidence>
<name>A0A7Z8NR05_9CELL</name>
<evidence type="ECO:0000256" key="3">
    <source>
        <dbReference type="ARBA" id="ARBA00022475"/>
    </source>
</evidence>
<keyword evidence="6" id="KW-0479">Metal-binding</keyword>
<feature type="domain" description="Peptidase M48" evidence="13">
    <location>
        <begin position="80"/>
        <end position="307"/>
    </location>
</feature>
<dbReference type="GO" id="GO:0006508">
    <property type="term" value="P:proteolysis"/>
    <property type="evidence" value="ECO:0007669"/>
    <property type="project" value="UniProtKB-KW"/>
</dbReference>
<evidence type="ECO:0000313" key="15">
    <source>
        <dbReference type="Proteomes" id="UP000308121"/>
    </source>
</evidence>
<evidence type="ECO:0000256" key="8">
    <source>
        <dbReference type="ARBA" id="ARBA00022833"/>
    </source>
</evidence>
<dbReference type="Gene3D" id="3.30.2010.10">
    <property type="entry name" value="Metalloproteases ('zincins'), catalytic domain"/>
    <property type="match status" value="1"/>
</dbReference>
<sequence length="633" mass="66610">MVTTLRAALSLVMLAGFYVVAVGLAVLLGWLSVLAFTSDHARGAGYLALFAIVLVVGIVSALWKVARAKAAPPDGVEVPPQSAPELWTVVRELAAAAHTRAPDEIRLVADVNAAVSEEARLLGLVGGRRRMYLGVPLLQALDVAMLRSVLSHELGHYSRNHTRLGPLAYRGRAVVMATVQATSGSVVGWLLAGYARLYLLVSAAVSRRQELEADEISVAVAGREVAQQSLREVEVVSAAWQHYTGVYVAPAFEVGLAPTAPAFFGGFDALLRARADELADLRRQAPDATQSRWDSHPSHAARIAAMDRVPDAHRARDTRRATLLVPGFPDAAAMVAEGSLRFEDRARLDWPALGEAATTRNRQRTADAVYRAAARLAGLPRATLATVLGLVAQGRGPELALELGLTAGPAQPATPAGEPAPDDDAGTLVDALQVVVCSAAVQAGIGRWEQPWVGGPRLVDLAGVPIDPRPLAVLAADPRTVADARRHLAALRVDVDRAGQAAAQADALGASLLAGVASVAVDGARHDVLVLDEGLVLVPAPRRGSGRKRLVALVEGASVGELAARYRYLPFEEVATAKVRGKVPLRATLVLKRGGTVRLKGRYGAEKLADNSEAVLAAAVLSLRRTAPSPARV</sequence>
<dbReference type="PANTHER" id="PTHR43221">
    <property type="entry name" value="PROTEASE HTPX"/>
    <property type="match status" value="1"/>
</dbReference>
<organism evidence="14 15">
    <name type="scientific">Cellulomonas hominis</name>
    <dbReference type="NCBI Taxonomy" id="156981"/>
    <lineage>
        <taxon>Bacteria</taxon>
        <taxon>Bacillati</taxon>
        <taxon>Actinomycetota</taxon>
        <taxon>Actinomycetes</taxon>
        <taxon>Micrococcales</taxon>
        <taxon>Cellulomonadaceae</taxon>
        <taxon>Cellulomonas</taxon>
    </lineage>
</organism>
<keyword evidence="5 12" id="KW-0812">Transmembrane</keyword>
<dbReference type="OrthoDB" id="155290at2"/>
<accession>A0A7Z8NR05</accession>
<dbReference type="InterPro" id="IPR050083">
    <property type="entry name" value="HtpX_protease"/>
</dbReference>
<keyword evidence="9 12" id="KW-1133">Transmembrane helix</keyword>
<evidence type="ECO:0000256" key="2">
    <source>
        <dbReference type="ARBA" id="ARBA00004651"/>
    </source>
</evidence>
<evidence type="ECO:0000256" key="5">
    <source>
        <dbReference type="ARBA" id="ARBA00022692"/>
    </source>
</evidence>
<comment type="cofactor">
    <cofactor evidence="1">
        <name>Zn(2+)</name>
        <dbReference type="ChEBI" id="CHEBI:29105"/>
    </cofactor>
</comment>
<reference evidence="14 15" key="1">
    <citation type="submission" date="2019-05" db="EMBL/GenBank/DDBJ databases">
        <title>Genome sequence of Cellulomonas hominis strain CS1.</title>
        <authorList>
            <person name="Belmont J."/>
            <person name="Maclea K.S."/>
        </authorList>
    </citation>
    <scope>NUCLEOTIDE SEQUENCE [LARGE SCALE GENOMIC DNA]</scope>
    <source>
        <strain evidence="14 15">CS1</strain>
    </source>
</reference>
<evidence type="ECO:0000256" key="1">
    <source>
        <dbReference type="ARBA" id="ARBA00001947"/>
    </source>
</evidence>
<feature type="transmembrane region" description="Helical" evidence="12">
    <location>
        <begin position="7"/>
        <end position="31"/>
    </location>
</feature>
<feature type="transmembrane region" description="Helical" evidence="12">
    <location>
        <begin position="173"/>
        <end position="199"/>
    </location>
</feature>
<protein>
    <submittedName>
        <fullName evidence="14">HtpX-like protease</fullName>
    </submittedName>
</protein>
<keyword evidence="7" id="KW-0378">Hydrolase</keyword>
<dbReference type="PANTHER" id="PTHR43221:SF1">
    <property type="entry name" value="PROTEASE HTPX"/>
    <property type="match status" value="1"/>
</dbReference>
<dbReference type="InterPro" id="IPR001915">
    <property type="entry name" value="Peptidase_M48"/>
</dbReference>
<dbReference type="GO" id="GO:0004222">
    <property type="term" value="F:metalloendopeptidase activity"/>
    <property type="evidence" value="ECO:0007669"/>
    <property type="project" value="InterPro"/>
</dbReference>
<keyword evidence="4 14" id="KW-0645">Protease</keyword>
<dbReference type="AlphaFoldDB" id="A0A7Z8NR05"/>
<keyword evidence="8" id="KW-0862">Zinc</keyword>
<keyword evidence="3" id="KW-1003">Cell membrane</keyword>
<evidence type="ECO:0000256" key="6">
    <source>
        <dbReference type="ARBA" id="ARBA00022723"/>
    </source>
</evidence>
<evidence type="ECO:0000256" key="9">
    <source>
        <dbReference type="ARBA" id="ARBA00022989"/>
    </source>
</evidence>
<evidence type="ECO:0000256" key="11">
    <source>
        <dbReference type="ARBA" id="ARBA00023136"/>
    </source>
</evidence>
<proteinExistence type="predicted"/>
<dbReference type="Proteomes" id="UP000308121">
    <property type="component" value="Unassembled WGS sequence"/>
</dbReference>
<evidence type="ECO:0000256" key="10">
    <source>
        <dbReference type="ARBA" id="ARBA00023049"/>
    </source>
</evidence>
<evidence type="ECO:0000256" key="7">
    <source>
        <dbReference type="ARBA" id="ARBA00022801"/>
    </source>
</evidence>
<evidence type="ECO:0000313" key="14">
    <source>
        <dbReference type="EMBL" id="TKR24137.1"/>
    </source>
</evidence>